<evidence type="ECO:0000256" key="2">
    <source>
        <dbReference type="ARBA" id="ARBA00022917"/>
    </source>
</evidence>
<name>A0ABR2S3M7_9ROSI</name>
<organism evidence="11 12">
    <name type="scientific">Hibiscus sabdariffa</name>
    <name type="common">roselle</name>
    <dbReference type="NCBI Taxonomy" id="183260"/>
    <lineage>
        <taxon>Eukaryota</taxon>
        <taxon>Viridiplantae</taxon>
        <taxon>Streptophyta</taxon>
        <taxon>Embryophyta</taxon>
        <taxon>Tracheophyta</taxon>
        <taxon>Spermatophyta</taxon>
        <taxon>Magnoliopsida</taxon>
        <taxon>eudicotyledons</taxon>
        <taxon>Gunneridae</taxon>
        <taxon>Pentapetalae</taxon>
        <taxon>rosids</taxon>
        <taxon>malvids</taxon>
        <taxon>Malvales</taxon>
        <taxon>Malvaceae</taxon>
        <taxon>Malvoideae</taxon>
        <taxon>Hibiscus</taxon>
    </lineage>
</organism>
<feature type="compositionally biased region" description="Polar residues" evidence="9">
    <location>
        <begin position="312"/>
        <end position="322"/>
    </location>
</feature>
<gene>
    <name evidence="7" type="primary">EIF6</name>
    <name evidence="11" type="ORF">V6N11_054072</name>
</gene>
<dbReference type="Proteomes" id="UP001396334">
    <property type="component" value="Unassembled WGS sequence"/>
</dbReference>
<dbReference type="NCBIfam" id="TIGR00323">
    <property type="entry name" value="eIF-6"/>
    <property type="match status" value="1"/>
</dbReference>
<evidence type="ECO:0000256" key="3">
    <source>
        <dbReference type="ARBA" id="ARBA00023015"/>
    </source>
</evidence>
<dbReference type="SMART" id="SM00654">
    <property type="entry name" value="eIF6"/>
    <property type="match status" value="1"/>
</dbReference>
<comment type="function">
    <text evidence="7">Binds to the 60S ribosomal subunit and prevents its association with the 40S ribosomal subunit to form the 80S initiation complex in the cytoplasm. May also be involved in ribosome biogenesis.</text>
</comment>
<feature type="compositionally biased region" description="Low complexity" evidence="9">
    <location>
        <begin position="323"/>
        <end position="346"/>
    </location>
</feature>
<dbReference type="SUPFAM" id="SSF101941">
    <property type="entry name" value="NAC domain"/>
    <property type="match status" value="1"/>
</dbReference>
<dbReference type="CDD" id="cd00527">
    <property type="entry name" value="IF6"/>
    <property type="match status" value="1"/>
</dbReference>
<evidence type="ECO:0000259" key="10">
    <source>
        <dbReference type="PROSITE" id="PS51005"/>
    </source>
</evidence>
<keyword evidence="4" id="KW-0238">DNA-binding</keyword>
<feature type="coiled-coil region" evidence="8">
    <location>
        <begin position="396"/>
        <end position="430"/>
    </location>
</feature>
<comment type="subunit">
    <text evidence="7">Monomer. Associates with the 60S ribosomal subunit.</text>
</comment>
<comment type="caution">
    <text evidence="11">The sequence shown here is derived from an EMBL/GenBank/DDBJ whole genome shotgun (WGS) entry which is preliminary data.</text>
</comment>
<evidence type="ECO:0000313" key="11">
    <source>
        <dbReference type="EMBL" id="KAK9019554.1"/>
    </source>
</evidence>
<dbReference type="InterPro" id="IPR003441">
    <property type="entry name" value="NAC-dom"/>
</dbReference>
<dbReference type="EMBL" id="JBBPBN010000017">
    <property type="protein sequence ID" value="KAK9019554.1"/>
    <property type="molecule type" value="Genomic_DNA"/>
</dbReference>
<sequence length="714" mass="78700">MGREKSLALAPVPTSGPAAVKTGGSATALAPGFRFHPTNEELVSYYLTRKVSDKPVRFNAIAEADIYKHEPWDLSDKSRLKTRDQEWYFFSLLDRKYGNGARMNRATNQGYWKATGKDREVRHDEKLIGMKKTLVFHSGRAPDGVRTNWVMHEYRLVEEELERIGTLQGYVLCRVFHKNNIGPPNGNRYAPFVEAEWDDTSATLVPGLDAGDDGVAGNDAIAGNDVVTAEKAMNESNVVQRIGVEQETRYASEDVLPDDEIPRESPNARADYCIPLPPCKVEKPDDCPPVCVLNREAPLPILQYKRRRHNDSGLNHTNASKNSTRTTQDRCSSTTTTAATATMSPSRATTTAVSALLEFSLMESLEPKQNRPRVPPPVFDTANLDSVVPPGCMKLINKLQNEIHKISVERETLKLEMMSAQAMINILQSRIDYLSKENEDLTALLPSDGEPVRASSLLFSSLINCFRLIMATRLQFENSCEVGVFSKLTNAYCLVAIGGSENFYSAFESELADVIPVVKTSISGTRIIGRLCAGNKNGLLVPHNTTDQELQHLRNSLPDQVVVQRIEEKLSALGNCIACNDHVALTHTDLDKETEEIIADVLGVEVFRQTIAGNILVGSYCAFSNRGGLVHPHTSVEDLDELSTLLQVPLVAGTVNRGSEVIAAGMTVNDWTAFCGSDTTATELSVIESVFKLREAQPTAIVDEMRKSLIDTYV</sequence>
<dbReference type="Pfam" id="PF01912">
    <property type="entry name" value="eIF-6"/>
    <property type="match status" value="1"/>
</dbReference>
<feature type="domain" description="NAC" evidence="10">
    <location>
        <begin position="29"/>
        <end position="178"/>
    </location>
</feature>
<comment type="similarity">
    <text evidence="7">Belongs to the eIF-6 family.</text>
</comment>
<keyword evidence="7" id="KW-0690">Ribosome biogenesis</keyword>
<keyword evidence="12" id="KW-1185">Reference proteome</keyword>
<dbReference type="Pfam" id="PF02365">
    <property type="entry name" value="NAM"/>
    <property type="match status" value="1"/>
</dbReference>
<keyword evidence="7" id="KW-0963">Cytoplasm</keyword>
<keyword evidence="6 7" id="KW-0539">Nucleus</keyword>
<evidence type="ECO:0000256" key="1">
    <source>
        <dbReference type="ARBA" id="ARBA00022540"/>
    </source>
</evidence>
<dbReference type="InterPro" id="IPR036093">
    <property type="entry name" value="NAC_dom_sf"/>
</dbReference>
<dbReference type="InterPro" id="IPR002769">
    <property type="entry name" value="eIF6"/>
</dbReference>
<dbReference type="PROSITE" id="PS51005">
    <property type="entry name" value="NAC"/>
    <property type="match status" value="1"/>
</dbReference>
<evidence type="ECO:0000313" key="12">
    <source>
        <dbReference type="Proteomes" id="UP001396334"/>
    </source>
</evidence>
<keyword evidence="3" id="KW-0805">Transcription regulation</keyword>
<evidence type="ECO:0000256" key="7">
    <source>
        <dbReference type="HAMAP-Rule" id="MF_03132"/>
    </source>
</evidence>
<evidence type="ECO:0000256" key="6">
    <source>
        <dbReference type="ARBA" id="ARBA00023242"/>
    </source>
</evidence>
<dbReference type="Gene3D" id="3.75.10.10">
    <property type="entry name" value="L-arginine/glycine Amidinotransferase, Chain A"/>
    <property type="match status" value="1"/>
</dbReference>
<keyword evidence="5" id="KW-0804">Transcription</keyword>
<dbReference type="SUPFAM" id="SSF55909">
    <property type="entry name" value="Pentein"/>
    <property type="match status" value="1"/>
</dbReference>
<reference evidence="11 12" key="1">
    <citation type="journal article" date="2024" name="G3 (Bethesda)">
        <title>Genome assembly of Hibiscus sabdariffa L. provides insights into metabolisms of medicinal natural products.</title>
        <authorList>
            <person name="Kim T."/>
        </authorList>
    </citation>
    <scope>NUCLEOTIDE SEQUENCE [LARGE SCALE GENOMIC DNA]</scope>
    <source>
        <strain evidence="11">TK-2024</strain>
        <tissue evidence="11">Old leaves</tissue>
    </source>
</reference>
<evidence type="ECO:0000256" key="9">
    <source>
        <dbReference type="SAM" id="MobiDB-lite"/>
    </source>
</evidence>
<evidence type="ECO:0000256" key="4">
    <source>
        <dbReference type="ARBA" id="ARBA00023125"/>
    </source>
</evidence>
<dbReference type="HAMAP" id="MF_00032">
    <property type="entry name" value="eIF_6"/>
    <property type="match status" value="1"/>
</dbReference>
<protein>
    <recommendedName>
        <fullName evidence="7">Eukaryotic translation initiation factor 6</fullName>
        <shortName evidence="7">eIF-6</shortName>
    </recommendedName>
</protein>
<comment type="subcellular location">
    <subcellularLocation>
        <location evidence="7">Cytoplasm</location>
    </subcellularLocation>
    <subcellularLocation>
        <location evidence="7">Nucleus</location>
        <location evidence="7">Nucleolus</location>
    </subcellularLocation>
    <text evidence="7">Shuttles between cytoplasm and nucleus/nucleolus.</text>
</comment>
<proteinExistence type="inferred from homology"/>
<accession>A0ABR2S3M7</accession>
<evidence type="ECO:0000256" key="8">
    <source>
        <dbReference type="SAM" id="Coils"/>
    </source>
</evidence>
<keyword evidence="1 7" id="KW-0396">Initiation factor</keyword>
<feature type="region of interest" description="Disordered" evidence="9">
    <location>
        <begin position="311"/>
        <end position="346"/>
    </location>
</feature>
<keyword evidence="8" id="KW-0175">Coiled coil</keyword>
<evidence type="ECO:0000256" key="5">
    <source>
        <dbReference type="ARBA" id="ARBA00023163"/>
    </source>
</evidence>
<dbReference type="PANTHER" id="PTHR10784">
    <property type="entry name" value="TRANSLATION INITIATION FACTOR 6"/>
    <property type="match status" value="1"/>
</dbReference>
<keyword evidence="2 7" id="KW-0648">Protein biosynthesis</keyword>
<dbReference type="Gene3D" id="2.170.150.80">
    <property type="entry name" value="NAC domain"/>
    <property type="match status" value="1"/>
</dbReference>